<accession>A0A175QLJ5</accession>
<proteinExistence type="predicted"/>
<evidence type="ECO:0000259" key="1">
    <source>
        <dbReference type="Pfam" id="PF13276"/>
    </source>
</evidence>
<dbReference type="Pfam" id="PF13276">
    <property type="entry name" value="HTH_21"/>
    <property type="match status" value="1"/>
</dbReference>
<reference evidence="2 3" key="1">
    <citation type="journal article" date="2016" name="Front. Microbiol.">
        <title>Genomic Resource of Rice Seed Associated Bacteria.</title>
        <authorList>
            <person name="Midha S."/>
            <person name="Bansal K."/>
            <person name="Sharma S."/>
            <person name="Kumar N."/>
            <person name="Patil P.P."/>
            <person name="Chaudhry V."/>
            <person name="Patil P.B."/>
        </authorList>
    </citation>
    <scope>NUCLEOTIDE SEQUENCE [LARGE SCALE GENOMIC DNA]</scope>
    <source>
        <strain evidence="2 3">NS226</strain>
    </source>
</reference>
<dbReference type="PANTHER" id="PTHR47515">
    <property type="entry name" value="LOW CALCIUM RESPONSE LOCUS PROTEIN T"/>
    <property type="match status" value="1"/>
</dbReference>
<protein>
    <submittedName>
        <fullName evidence="2">Integrase</fullName>
    </submittedName>
</protein>
<dbReference type="Proteomes" id="UP000078272">
    <property type="component" value="Unassembled WGS sequence"/>
</dbReference>
<dbReference type="AlphaFoldDB" id="A0A175QLJ5"/>
<evidence type="ECO:0000313" key="2">
    <source>
        <dbReference type="EMBL" id="KTQ74892.1"/>
    </source>
</evidence>
<name>A0A175QLJ5_9HYPH</name>
<dbReference type="InterPro" id="IPR025948">
    <property type="entry name" value="HTH-like_dom"/>
</dbReference>
<gene>
    <name evidence="2" type="ORF">NS226_23485</name>
</gene>
<sequence length="99" mass="11453">MSPARRRRCIDHTVRKFGVSERLACRVLGQHRSTQRKVPRGRADDAALTADIIELATQYGRYGYRRITALLRDAGWVVNVKRVERIWRQEGLKVPAKQP</sequence>
<dbReference type="PANTHER" id="PTHR47515:SF1">
    <property type="entry name" value="BLR2054 PROTEIN"/>
    <property type="match status" value="1"/>
</dbReference>
<organism evidence="2 3">
    <name type="scientific">Aureimonas ureilytica</name>
    <dbReference type="NCBI Taxonomy" id="401562"/>
    <lineage>
        <taxon>Bacteria</taxon>
        <taxon>Pseudomonadati</taxon>
        <taxon>Pseudomonadota</taxon>
        <taxon>Alphaproteobacteria</taxon>
        <taxon>Hyphomicrobiales</taxon>
        <taxon>Aurantimonadaceae</taxon>
        <taxon>Aureimonas</taxon>
    </lineage>
</organism>
<feature type="domain" description="HTH-like" evidence="1">
    <location>
        <begin position="44"/>
        <end position="97"/>
    </location>
</feature>
<comment type="caution">
    <text evidence="2">The sequence shown here is derived from an EMBL/GenBank/DDBJ whole genome shotgun (WGS) entry which is preliminary data.</text>
</comment>
<evidence type="ECO:0000313" key="3">
    <source>
        <dbReference type="Proteomes" id="UP000078272"/>
    </source>
</evidence>
<feature type="non-terminal residue" evidence="2">
    <location>
        <position position="99"/>
    </location>
</feature>
<dbReference type="eggNOG" id="COG2801">
    <property type="taxonomic scope" value="Bacteria"/>
</dbReference>
<dbReference type="EMBL" id="LDPZ01000156">
    <property type="protein sequence ID" value="KTQ74892.1"/>
    <property type="molecule type" value="Genomic_DNA"/>
</dbReference>